<keyword evidence="5" id="KW-0805">Transcription regulation</keyword>
<evidence type="ECO:0000256" key="2">
    <source>
        <dbReference type="ARBA" id="ARBA00022490"/>
    </source>
</evidence>
<evidence type="ECO:0000256" key="8">
    <source>
        <dbReference type="PROSITE-ProRule" id="PRU00169"/>
    </source>
</evidence>
<dbReference type="GO" id="GO:0005737">
    <property type="term" value="C:cytoplasm"/>
    <property type="evidence" value="ECO:0007669"/>
    <property type="project" value="UniProtKB-SubCell"/>
</dbReference>
<dbReference type="AlphaFoldDB" id="A0A7H0YA97"/>
<dbReference type="Gene3D" id="1.10.10.60">
    <property type="entry name" value="Homeodomain-like"/>
    <property type="match status" value="2"/>
</dbReference>
<proteinExistence type="predicted"/>
<feature type="domain" description="HTH araC/xylS-type" evidence="10">
    <location>
        <begin position="439"/>
        <end position="537"/>
    </location>
</feature>
<sequence length="556" mass="63057">MKVLIVDDEKHVRHAIRMLVHWEACGVSEVIEAESGDQAIEVITALSPPVVLTDMRMPGKDGVALMEWIQVNSPATRVVVVSGYDDFDLVRQVIRRGGMDYILKPVDPVEINEALNKATQAWRTAEQDRNRQTMQAMEVNRMRPHYADKLLTEIVSGIASTPLSITPLREELRLPAAIQICNAAVMSTTQLDADILDKYKTRRALLSFSLINICNEFLGTSQTGIAFRHLERMDEIILLYWGEPSRWPLLLQDIHTGIKTALRCYMHIGVGSYGSFGAFPIAAATAYQEARQALWKRDVLQTADWMHQSSQTRQNIRLPQLPEMEEELRLSALSCNANRVSIAVGHWIAAVAELPSVTAEQLASWNQELDWMLARWLNDRPGDTDGEELADESGSIHALPIDNRGMLSLPLWQRQVENRLLAAGQALTPSHSPNNPTIRDIARYLDAHYDEDISLQDMASRFYLSREYISRKFKQEYGVNLSDYLCQIRMSKAKLLLLNDKLRLHHIAGMVGYQDEKYFGKVFKKLEGVTPGEFRRRHSANPQPLPHTARDLPTHH</sequence>
<dbReference type="PANTHER" id="PTHR42713:SF3">
    <property type="entry name" value="TRANSCRIPTIONAL REGULATORY PROTEIN HPTR"/>
    <property type="match status" value="1"/>
</dbReference>
<accession>A0A7H0YA97</accession>
<dbReference type="InterPro" id="IPR009057">
    <property type="entry name" value="Homeodomain-like_sf"/>
</dbReference>
<dbReference type="InterPro" id="IPR001789">
    <property type="entry name" value="Sig_transdc_resp-reg_receiver"/>
</dbReference>
<dbReference type="SMART" id="SM00448">
    <property type="entry name" value="REC"/>
    <property type="match status" value="1"/>
</dbReference>
<dbReference type="PANTHER" id="PTHR42713">
    <property type="entry name" value="HISTIDINE KINASE-RELATED"/>
    <property type="match status" value="1"/>
</dbReference>
<organism evidence="12 13">
    <name type="scientific">Paenibacillus peoriae</name>
    <dbReference type="NCBI Taxonomy" id="59893"/>
    <lineage>
        <taxon>Bacteria</taxon>
        <taxon>Bacillati</taxon>
        <taxon>Bacillota</taxon>
        <taxon>Bacilli</taxon>
        <taxon>Bacillales</taxon>
        <taxon>Paenibacillaceae</taxon>
        <taxon>Paenibacillus</taxon>
    </lineage>
</organism>
<dbReference type="RefSeq" id="WP_190298523.1">
    <property type="nucleotide sequence ID" value="NZ_CP061172.1"/>
</dbReference>
<feature type="modified residue" description="4-aspartylphosphate" evidence="8">
    <location>
        <position position="54"/>
    </location>
</feature>
<evidence type="ECO:0000256" key="1">
    <source>
        <dbReference type="ARBA" id="ARBA00004496"/>
    </source>
</evidence>
<dbReference type="SMART" id="SM00342">
    <property type="entry name" value="HTH_ARAC"/>
    <property type="match status" value="1"/>
</dbReference>
<dbReference type="PROSITE" id="PS01124">
    <property type="entry name" value="HTH_ARAC_FAMILY_2"/>
    <property type="match status" value="1"/>
</dbReference>
<evidence type="ECO:0000256" key="6">
    <source>
        <dbReference type="ARBA" id="ARBA00023125"/>
    </source>
</evidence>
<dbReference type="PROSITE" id="PS50110">
    <property type="entry name" value="RESPONSE_REGULATORY"/>
    <property type="match status" value="1"/>
</dbReference>
<gene>
    <name evidence="12" type="ORF">IAQ67_02485</name>
</gene>
<dbReference type="Gene3D" id="3.40.50.2300">
    <property type="match status" value="1"/>
</dbReference>
<dbReference type="InterPro" id="IPR018060">
    <property type="entry name" value="HTH_AraC"/>
</dbReference>
<dbReference type="SUPFAM" id="SSF52172">
    <property type="entry name" value="CheY-like"/>
    <property type="match status" value="1"/>
</dbReference>
<evidence type="ECO:0000256" key="3">
    <source>
        <dbReference type="ARBA" id="ARBA00022553"/>
    </source>
</evidence>
<dbReference type="SUPFAM" id="SSF46689">
    <property type="entry name" value="Homeodomain-like"/>
    <property type="match status" value="2"/>
</dbReference>
<evidence type="ECO:0000256" key="5">
    <source>
        <dbReference type="ARBA" id="ARBA00023015"/>
    </source>
</evidence>
<name>A0A7H0YA97_9BACL</name>
<dbReference type="Pfam" id="PF00072">
    <property type="entry name" value="Response_reg"/>
    <property type="match status" value="1"/>
</dbReference>
<keyword evidence="3 8" id="KW-0597">Phosphoprotein</keyword>
<reference evidence="12 13" key="1">
    <citation type="submission" date="2020-09" db="EMBL/GenBank/DDBJ databases">
        <title>Characterization of Paenibacillus peoriae strain ZF390 with broad-spectrum antimicrobial activity as a potential biocontrol agent.</title>
        <authorList>
            <person name="Li L."/>
            <person name="Zhao Y."/>
            <person name="Li B."/>
            <person name="Xie X."/>
        </authorList>
    </citation>
    <scope>NUCLEOTIDE SEQUENCE [LARGE SCALE GENOMIC DNA]</scope>
    <source>
        <strain evidence="12 13">ZF390</strain>
    </source>
</reference>
<dbReference type="Proteomes" id="UP000516384">
    <property type="component" value="Chromosome"/>
</dbReference>
<keyword evidence="2" id="KW-0963">Cytoplasm</keyword>
<dbReference type="EMBL" id="CP061172">
    <property type="protein sequence ID" value="QNR68005.1"/>
    <property type="molecule type" value="Genomic_DNA"/>
</dbReference>
<feature type="region of interest" description="Disordered" evidence="9">
    <location>
        <begin position="533"/>
        <end position="556"/>
    </location>
</feature>
<dbReference type="InterPro" id="IPR051552">
    <property type="entry name" value="HptR"/>
</dbReference>
<dbReference type="GO" id="GO:0000160">
    <property type="term" value="P:phosphorelay signal transduction system"/>
    <property type="evidence" value="ECO:0007669"/>
    <property type="project" value="UniProtKB-KW"/>
</dbReference>
<dbReference type="Pfam" id="PF12833">
    <property type="entry name" value="HTH_18"/>
    <property type="match status" value="1"/>
</dbReference>
<dbReference type="CDD" id="cd17536">
    <property type="entry name" value="REC_YesN-like"/>
    <property type="match status" value="1"/>
</dbReference>
<feature type="domain" description="Response regulatory" evidence="11">
    <location>
        <begin position="2"/>
        <end position="119"/>
    </location>
</feature>
<evidence type="ECO:0000256" key="7">
    <source>
        <dbReference type="ARBA" id="ARBA00023163"/>
    </source>
</evidence>
<evidence type="ECO:0000259" key="11">
    <source>
        <dbReference type="PROSITE" id="PS50110"/>
    </source>
</evidence>
<keyword evidence="6" id="KW-0238">DNA-binding</keyword>
<dbReference type="InterPro" id="IPR011006">
    <property type="entry name" value="CheY-like_superfamily"/>
</dbReference>
<evidence type="ECO:0000313" key="12">
    <source>
        <dbReference type="EMBL" id="QNR68005.1"/>
    </source>
</evidence>
<evidence type="ECO:0000313" key="13">
    <source>
        <dbReference type="Proteomes" id="UP000516384"/>
    </source>
</evidence>
<evidence type="ECO:0000256" key="4">
    <source>
        <dbReference type="ARBA" id="ARBA00023012"/>
    </source>
</evidence>
<evidence type="ECO:0000256" key="9">
    <source>
        <dbReference type="SAM" id="MobiDB-lite"/>
    </source>
</evidence>
<dbReference type="GO" id="GO:0043565">
    <property type="term" value="F:sequence-specific DNA binding"/>
    <property type="evidence" value="ECO:0007669"/>
    <property type="project" value="InterPro"/>
</dbReference>
<dbReference type="GO" id="GO:0003700">
    <property type="term" value="F:DNA-binding transcription factor activity"/>
    <property type="evidence" value="ECO:0007669"/>
    <property type="project" value="InterPro"/>
</dbReference>
<keyword evidence="7" id="KW-0804">Transcription</keyword>
<comment type="subcellular location">
    <subcellularLocation>
        <location evidence="1">Cytoplasm</location>
    </subcellularLocation>
</comment>
<protein>
    <submittedName>
        <fullName evidence="12">Response regulator</fullName>
    </submittedName>
</protein>
<keyword evidence="4" id="KW-0902">Two-component regulatory system</keyword>
<evidence type="ECO:0000259" key="10">
    <source>
        <dbReference type="PROSITE" id="PS01124"/>
    </source>
</evidence>